<dbReference type="PANTHER" id="PTHR43747">
    <property type="entry name" value="FAD-BINDING PROTEIN"/>
    <property type="match status" value="1"/>
</dbReference>
<evidence type="ECO:0000313" key="3">
    <source>
        <dbReference type="Proteomes" id="UP001169027"/>
    </source>
</evidence>
<organism evidence="2 3">
    <name type="scientific">Variovorax ginsengisoli</name>
    <dbReference type="NCBI Taxonomy" id="363844"/>
    <lineage>
        <taxon>Bacteria</taxon>
        <taxon>Pseudomonadati</taxon>
        <taxon>Pseudomonadota</taxon>
        <taxon>Betaproteobacteria</taxon>
        <taxon>Burkholderiales</taxon>
        <taxon>Comamonadaceae</taxon>
        <taxon>Variovorax</taxon>
    </lineage>
</organism>
<dbReference type="Gene3D" id="3.50.50.60">
    <property type="entry name" value="FAD/NAD(P)-binding domain"/>
    <property type="match status" value="1"/>
</dbReference>
<dbReference type="SUPFAM" id="SSF51905">
    <property type="entry name" value="FAD/NAD(P)-binding domain"/>
    <property type="match status" value="1"/>
</dbReference>
<dbReference type="PANTHER" id="PTHR43747:SF1">
    <property type="entry name" value="SLR1998 PROTEIN"/>
    <property type="match status" value="1"/>
</dbReference>
<dbReference type="RefSeq" id="WP_301812108.1">
    <property type="nucleotide sequence ID" value="NZ_JAUJZH010000014.1"/>
</dbReference>
<sequence>MNNPPPTADPGSPEPAQCDVLVIGGGPAGATAAALLARQGRNVVMLEKAHHPRFHIGESLLPANVALFDKLGLRDELERIGMPKWGVEFVSPDHDHITRLEFSEAWDKTMPYAWQVRRSEMDEILFRHAAAQGAQAVEGCRVREVVFDADGADVLAALDDGAQRRWRARFVIDASGRDTFLSNKLKAKQKNPKHNSSALFGHFTNAERAPGRLEGNITIFWFQHGWFWYIPLADGSTSVGAVCWPYYLKSRKKPLKDFFADTIAMCEPLVQRLKDAALVDDAVYATGNYSYTSTHCSGERYLMLGDAYAFIDPVFSSGVYLAMHSAFVGAEVVATALDQPTRAATERRRFEEEMRKGPREFSWFIFRVTNPTMREFFMYPSNPLRVKEALMSLLAGDIYGKTPIWRSLRVLKTIYFAVCTAHPRRTWNAWQRRRRNIRDLGPLAGENIVEAQ</sequence>
<name>A0ABT8S884_9BURK</name>
<dbReference type="PRINTS" id="PR00420">
    <property type="entry name" value="RNGMNOXGNASE"/>
</dbReference>
<reference evidence="2" key="1">
    <citation type="submission" date="2023-06" db="EMBL/GenBank/DDBJ databases">
        <authorList>
            <person name="Jiang Y."/>
            <person name="Liu Q."/>
        </authorList>
    </citation>
    <scope>NUCLEOTIDE SEQUENCE</scope>
    <source>
        <strain evidence="2">CGMCC 1.12090</strain>
    </source>
</reference>
<dbReference type="InterPro" id="IPR050816">
    <property type="entry name" value="Flavin-dep_Halogenase_NPB"/>
</dbReference>
<feature type="domain" description="FAD-binding" evidence="1">
    <location>
        <begin position="18"/>
        <end position="334"/>
    </location>
</feature>
<dbReference type="Pfam" id="PF01494">
    <property type="entry name" value="FAD_binding_3"/>
    <property type="match status" value="1"/>
</dbReference>
<proteinExistence type="predicted"/>
<evidence type="ECO:0000259" key="1">
    <source>
        <dbReference type="Pfam" id="PF01494"/>
    </source>
</evidence>
<accession>A0ABT8S884</accession>
<protein>
    <submittedName>
        <fullName evidence="2">Tryptophan 7-halogenase</fullName>
    </submittedName>
</protein>
<dbReference type="EMBL" id="JAUKVY010000014">
    <property type="protein sequence ID" value="MDO1534437.1"/>
    <property type="molecule type" value="Genomic_DNA"/>
</dbReference>
<dbReference type="InterPro" id="IPR002938">
    <property type="entry name" value="FAD-bd"/>
</dbReference>
<comment type="caution">
    <text evidence="2">The sequence shown here is derived from an EMBL/GenBank/DDBJ whole genome shotgun (WGS) entry which is preliminary data.</text>
</comment>
<evidence type="ECO:0000313" key="2">
    <source>
        <dbReference type="EMBL" id="MDO1534437.1"/>
    </source>
</evidence>
<keyword evidence="3" id="KW-1185">Reference proteome</keyword>
<dbReference type="InterPro" id="IPR036188">
    <property type="entry name" value="FAD/NAD-bd_sf"/>
</dbReference>
<dbReference type="Proteomes" id="UP001169027">
    <property type="component" value="Unassembled WGS sequence"/>
</dbReference>
<gene>
    <name evidence="2" type="ORF">Q2T77_19285</name>
</gene>